<evidence type="ECO:0000313" key="2">
    <source>
        <dbReference type="Proteomes" id="UP000185911"/>
    </source>
</evidence>
<dbReference type="AlphaFoldDB" id="A0A1Q8YAL8"/>
<evidence type="ECO:0000313" key="1">
    <source>
        <dbReference type="EMBL" id="OLP05055.1"/>
    </source>
</evidence>
<sequence length="38" mass="4280">MIGCNVVSEKFTVVQEISDNVPQTLHCAKKYILMNQTP</sequence>
<reference evidence="1 2" key="1">
    <citation type="submission" date="2017-01" db="EMBL/GenBank/DDBJ databases">
        <title>Genome sequence of Rhodoferax antarcticus ANT.BR, a psychrophilic purple nonsulfur bacterium from an Antarctic microbial mat.</title>
        <authorList>
            <person name="Baker J."/>
            <person name="Riester C."/>
            <person name="Skinner B."/>
            <person name="Newell A."/>
            <person name="Swingley W."/>
            <person name="Madigan M."/>
            <person name="Jung D."/>
            <person name="Asao M."/>
            <person name="Chen M."/>
            <person name="Loughlin P."/>
            <person name="Pan H."/>
            <person name="Lin S."/>
            <person name="Li N."/>
            <person name="Shaw J."/>
            <person name="Prado M."/>
            <person name="Sherman C."/>
            <person name="Li X."/>
            <person name="Tang J."/>
            <person name="Blankenship R."/>
            <person name="Zhao T."/>
            <person name="Touchman J."/>
            <person name="Sattley M."/>
        </authorList>
    </citation>
    <scope>NUCLEOTIDE SEQUENCE [LARGE SCALE GENOMIC DNA]</scope>
    <source>
        <strain evidence="1 2">ANT.BR</strain>
    </source>
</reference>
<name>A0A1Q8YAL8_9BURK</name>
<organism evidence="1 2">
    <name type="scientific">Rhodoferax antarcticus ANT.BR</name>
    <dbReference type="NCBI Taxonomy" id="1111071"/>
    <lineage>
        <taxon>Bacteria</taxon>
        <taxon>Pseudomonadati</taxon>
        <taxon>Pseudomonadota</taxon>
        <taxon>Betaproteobacteria</taxon>
        <taxon>Burkholderiales</taxon>
        <taxon>Comamonadaceae</taxon>
        <taxon>Rhodoferax</taxon>
    </lineage>
</organism>
<gene>
    <name evidence="1" type="ORF">BLL52_3875</name>
</gene>
<keyword evidence="2" id="KW-1185">Reference proteome</keyword>
<comment type="caution">
    <text evidence="1">The sequence shown here is derived from an EMBL/GenBank/DDBJ whole genome shotgun (WGS) entry which is preliminary data.</text>
</comment>
<accession>A0A1Q8YAL8</accession>
<dbReference type="Proteomes" id="UP000185911">
    <property type="component" value="Unassembled WGS sequence"/>
</dbReference>
<proteinExistence type="predicted"/>
<protein>
    <submittedName>
        <fullName evidence="1">Uncharacterized protein</fullName>
    </submittedName>
</protein>
<dbReference type="EMBL" id="MSYM01000018">
    <property type="protein sequence ID" value="OLP05055.1"/>
    <property type="molecule type" value="Genomic_DNA"/>
</dbReference>